<dbReference type="EMBL" id="CP043046">
    <property type="protein sequence ID" value="QEI08857.1"/>
    <property type="molecule type" value="Genomic_DNA"/>
</dbReference>
<dbReference type="Gene3D" id="2.60.120.460">
    <property type="entry name" value="YjbQ-like"/>
    <property type="match status" value="1"/>
</dbReference>
<dbReference type="Proteomes" id="UP000325161">
    <property type="component" value="Chromosome"/>
</dbReference>
<dbReference type="RefSeq" id="WP_148818401.1">
    <property type="nucleotide sequence ID" value="NZ_CP043046.1"/>
</dbReference>
<sequence length="161" mass="17685">MPKLQSATQFVQHVFAVSTSGRGTVEISDRLRSLVSQSGIQTGVAQIFVHHTSCSLVITENADPDVRDDLERYFARLVEDGDALFVHRAEGPDDMSAHVRATLTATSLSVPVTDGRLALGTWQGVFLWEHRTVPHDRKITVTLIGSAKAAEARSPFDEWSE</sequence>
<dbReference type="PANTHER" id="PTHR30615">
    <property type="entry name" value="UNCHARACTERIZED PROTEIN YJBQ-RELATED"/>
    <property type="match status" value="1"/>
</dbReference>
<dbReference type="NCBIfam" id="TIGR00149">
    <property type="entry name" value="TIGR00149_YjbQ"/>
    <property type="match status" value="1"/>
</dbReference>
<keyword evidence="3" id="KW-1185">Reference proteome</keyword>
<dbReference type="PROSITE" id="PS01314">
    <property type="entry name" value="UPF0047"/>
    <property type="match status" value="1"/>
</dbReference>
<reference evidence="2 3" key="1">
    <citation type="submission" date="2019-08" db="EMBL/GenBank/DDBJ databases">
        <title>Amphibian skin-associated Pigmentiphaga: genome sequence and occurrence across geography and hosts.</title>
        <authorList>
            <person name="Bletz M.C."/>
            <person name="Bunk B."/>
            <person name="Sproeer C."/>
            <person name="Biwer P."/>
            <person name="Reiter S."/>
            <person name="Rabemananjara F.C.E."/>
            <person name="Schulz S."/>
            <person name="Overmann J."/>
            <person name="Vences M."/>
        </authorList>
    </citation>
    <scope>NUCLEOTIDE SEQUENCE [LARGE SCALE GENOMIC DNA]</scope>
    <source>
        <strain evidence="2 3">Mada1488</strain>
    </source>
</reference>
<gene>
    <name evidence="2" type="ORF">FXN63_25640</name>
</gene>
<dbReference type="PIRSF" id="PIRSF004681">
    <property type="entry name" value="UCP004681"/>
    <property type="match status" value="1"/>
</dbReference>
<dbReference type="SUPFAM" id="SSF111038">
    <property type="entry name" value="YjbQ-like"/>
    <property type="match status" value="1"/>
</dbReference>
<proteinExistence type="inferred from homology"/>
<protein>
    <submittedName>
        <fullName evidence="2">YjbQ family protein</fullName>
    </submittedName>
</protein>
<dbReference type="InterPro" id="IPR035917">
    <property type="entry name" value="YjbQ-like_sf"/>
</dbReference>
<dbReference type="PANTHER" id="PTHR30615:SF8">
    <property type="entry name" value="UPF0047 PROTEIN C4A8.02C"/>
    <property type="match status" value="1"/>
</dbReference>
<evidence type="ECO:0000313" key="3">
    <source>
        <dbReference type="Proteomes" id="UP000325161"/>
    </source>
</evidence>
<dbReference type="OrthoDB" id="9801725at2"/>
<name>A0A5C0B7U5_9BURK</name>
<dbReference type="AlphaFoldDB" id="A0A5C0B7U5"/>
<dbReference type="KEGG" id="pacr:FXN63_25640"/>
<comment type="similarity">
    <text evidence="1">Belongs to the UPF0047 family.</text>
</comment>
<accession>A0A5C0B7U5</accession>
<dbReference type="Pfam" id="PF01894">
    <property type="entry name" value="YjbQ"/>
    <property type="match status" value="1"/>
</dbReference>
<dbReference type="InterPro" id="IPR001602">
    <property type="entry name" value="UPF0047_YjbQ-like"/>
</dbReference>
<organism evidence="2 3">
    <name type="scientific">Pigmentiphaga aceris</name>
    <dbReference type="NCBI Taxonomy" id="1940612"/>
    <lineage>
        <taxon>Bacteria</taxon>
        <taxon>Pseudomonadati</taxon>
        <taxon>Pseudomonadota</taxon>
        <taxon>Betaproteobacteria</taxon>
        <taxon>Burkholderiales</taxon>
        <taxon>Alcaligenaceae</taxon>
        <taxon>Pigmentiphaga</taxon>
    </lineage>
</organism>
<evidence type="ECO:0000256" key="1">
    <source>
        <dbReference type="ARBA" id="ARBA00005534"/>
    </source>
</evidence>
<evidence type="ECO:0000313" key="2">
    <source>
        <dbReference type="EMBL" id="QEI08857.1"/>
    </source>
</evidence>